<gene>
    <name evidence="2" type="ORF">DEO72_LG4g1346</name>
</gene>
<name>A0A4D6LPC3_VIGUN</name>
<evidence type="ECO:0000313" key="3">
    <source>
        <dbReference type="Proteomes" id="UP000501690"/>
    </source>
</evidence>
<sequence>MKHLAQARGSRLSENSWVPVVFRMVELRQETSPLGEEQSRSSEEVSPKRELAKSYRPLCWQSRLSEGL</sequence>
<keyword evidence="3" id="KW-1185">Reference proteome</keyword>
<dbReference type="AlphaFoldDB" id="A0A4D6LPC3"/>
<proteinExistence type="predicted"/>
<protein>
    <submittedName>
        <fullName evidence="2">Uncharacterized protein</fullName>
    </submittedName>
</protein>
<feature type="region of interest" description="Disordered" evidence="1">
    <location>
        <begin position="30"/>
        <end position="52"/>
    </location>
</feature>
<dbReference type="Proteomes" id="UP000501690">
    <property type="component" value="Linkage Group LG4"/>
</dbReference>
<organism evidence="2 3">
    <name type="scientific">Vigna unguiculata</name>
    <name type="common">Cowpea</name>
    <dbReference type="NCBI Taxonomy" id="3917"/>
    <lineage>
        <taxon>Eukaryota</taxon>
        <taxon>Viridiplantae</taxon>
        <taxon>Streptophyta</taxon>
        <taxon>Embryophyta</taxon>
        <taxon>Tracheophyta</taxon>
        <taxon>Spermatophyta</taxon>
        <taxon>Magnoliopsida</taxon>
        <taxon>eudicotyledons</taxon>
        <taxon>Gunneridae</taxon>
        <taxon>Pentapetalae</taxon>
        <taxon>rosids</taxon>
        <taxon>fabids</taxon>
        <taxon>Fabales</taxon>
        <taxon>Fabaceae</taxon>
        <taxon>Papilionoideae</taxon>
        <taxon>50 kb inversion clade</taxon>
        <taxon>NPAAA clade</taxon>
        <taxon>indigoferoid/millettioid clade</taxon>
        <taxon>Phaseoleae</taxon>
        <taxon>Vigna</taxon>
    </lineage>
</organism>
<evidence type="ECO:0000256" key="1">
    <source>
        <dbReference type="SAM" id="MobiDB-lite"/>
    </source>
</evidence>
<feature type="compositionally biased region" description="Basic and acidic residues" evidence="1">
    <location>
        <begin position="37"/>
        <end position="52"/>
    </location>
</feature>
<dbReference type="EMBL" id="CP039348">
    <property type="protein sequence ID" value="QCD90391.1"/>
    <property type="molecule type" value="Genomic_DNA"/>
</dbReference>
<reference evidence="2 3" key="1">
    <citation type="submission" date="2019-04" db="EMBL/GenBank/DDBJ databases">
        <title>An improved genome assembly and genetic linkage map for asparagus bean, Vigna unguiculata ssp. sesquipedialis.</title>
        <authorList>
            <person name="Xia Q."/>
            <person name="Zhang R."/>
            <person name="Dong Y."/>
        </authorList>
    </citation>
    <scope>NUCLEOTIDE SEQUENCE [LARGE SCALE GENOMIC DNA]</scope>
    <source>
        <tissue evidence="2">Leaf</tissue>
    </source>
</reference>
<evidence type="ECO:0000313" key="2">
    <source>
        <dbReference type="EMBL" id="QCD90391.1"/>
    </source>
</evidence>
<accession>A0A4D6LPC3</accession>